<name>A0AAU9E109_9FIRM</name>
<dbReference type="Proteomes" id="UP001321786">
    <property type="component" value="Chromosome"/>
</dbReference>
<gene>
    <name evidence="2" type="ORF">HLPR_04350</name>
</gene>
<dbReference type="AlphaFoldDB" id="A0AAU9E109"/>
<dbReference type="PANTHER" id="PTHR36928:SF1">
    <property type="entry name" value="PHOSPHATASE YCDX-RELATED"/>
    <property type="match status" value="1"/>
</dbReference>
<reference evidence="2 3" key="1">
    <citation type="submission" date="2023-08" db="EMBL/GenBank/DDBJ databases">
        <title>Helicovermis profunda gen. nov., sp. nov., a novel mesophilic, fermentative bacterium within the Bacillota from a deep-sea hydrothermal vent chimney.</title>
        <authorList>
            <person name="Miyazaki U."/>
            <person name="Mizutani D."/>
            <person name="Hashimoto Y."/>
            <person name="Tame A."/>
            <person name="Sawayama S."/>
            <person name="Miyazaki J."/>
            <person name="Takai K."/>
            <person name="Nakagawa S."/>
        </authorList>
    </citation>
    <scope>NUCLEOTIDE SEQUENCE [LARGE SCALE GENOMIC DNA]</scope>
    <source>
        <strain evidence="2 3">S502</strain>
    </source>
</reference>
<protein>
    <submittedName>
        <fullName evidence="2">Phosphatase</fullName>
    </submittedName>
</protein>
<keyword evidence="3" id="KW-1185">Reference proteome</keyword>
<dbReference type="EMBL" id="AP028654">
    <property type="protein sequence ID" value="BEP28104.1"/>
    <property type="molecule type" value="Genomic_DNA"/>
</dbReference>
<dbReference type="GO" id="GO:0008270">
    <property type="term" value="F:zinc ion binding"/>
    <property type="evidence" value="ECO:0007669"/>
    <property type="project" value="TreeGrafter"/>
</dbReference>
<sequence>MKYCLDTHVHTMASGHAYSTLLEYVKRAKEIELDLIAITDHAPKMPGSSNIFQIANQTIIPRVIEGVKVLRGVEANIIDFDGKIDVEEKYLKRLDLVIASFHDVCLVPSTVEKNTNAFLGAIENPYVDVIGHLGNPKIPVDYETIVKACVKHNKIIEINNSSFKSESRKGSDANCNVIAHLCEIYGAKIIAGSDSHIIFTLGEFDEAIKVIENANIKEDNIMNSSVEKFINYLNKKGKPVSMEDFNE</sequence>
<accession>A0AAU9E109</accession>
<dbReference type="Gene3D" id="3.20.20.140">
    <property type="entry name" value="Metal-dependent hydrolases"/>
    <property type="match status" value="1"/>
</dbReference>
<dbReference type="SMART" id="SM00481">
    <property type="entry name" value="POLIIIAc"/>
    <property type="match status" value="1"/>
</dbReference>
<evidence type="ECO:0000259" key="1">
    <source>
        <dbReference type="SMART" id="SM00481"/>
    </source>
</evidence>
<dbReference type="RefSeq" id="WP_338536447.1">
    <property type="nucleotide sequence ID" value="NZ_AP028654.1"/>
</dbReference>
<feature type="domain" description="Polymerase/histidinol phosphatase N-terminal" evidence="1">
    <location>
        <begin position="5"/>
        <end position="79"/>
    </location>
</feature>
<dbReference type="Pfam" id="PF02811">
    <property type="entry name" value="PHP"/>
    <property type="match status" value="1"/>
</dbReference>
<dbReference type="InterPro" id="IPR003141">
    <property type="entry name" value="Pol/His_phosphatase_N"/>
</dbReference>
<dbReference type="NCBIfam" id="NF006702">
    <property type="entry name" value="PRK09248.1"/>
    <property type="match status" value="1"/>
</dbReference>
<dbReference type="GO" id="GO:0042578">
    <property type="term" value="F:phosphoric ester hydrolase activity"/>
    <property type="evidence" value="ECO:0007669"/>
    <property type="project" value="TreeGrafter"/>
</dbReference>
<organism evidence="2 3">
    <name type="scientific">Helicovermis profundi</name>
    <dbReference type="NCBI Taxonomy" id="3065157"/>
    <lineage>
        <taxon>Bacteria</taxon>
        <taxon>Bacillati</taxon>
        <taxon>Bacillota</taxon>
        <taxon>Clostridia</taxon>
        <taxon>Helicovermis</taxon>
    </lineage>
</organism>
<evidence type="ECO:0000313" key="3">
    <source>
        <dbReference type="Proteomes" id="UP001321786"/>
    </source>
</evidence>
<dbReference type="InterPro" id="IPR016195">
    <property type="entry name" value="Pol/histidinol_Pase-like"/>
</dbReference>
<proteinExistence type="predicted"/>
<dbReference type="GO" id="GO:0005829">
    <property type="term" value="C:cytosol"/>
    <property type="evidence" value="ECO:0007669"/>
    <property type="project" value="TreeGrafter"/>
</dbReference>
<evidence type="ECO:0000313" key="2">
    <source>
        <dbReference type="EMBL" id="BEP28104.1"/>
    </source>
</evidence>
<dbReference type="InterPro" id="IPR050243">
    <property type="entry name" value="PHP_phosphatase"/>
</dbReference>
<dbReference type="PANTHER" id="PTHR36928">
    <property type="entry name" value="PHOSPHATASE YCDX-RELATED"/>
    <property type="match status" value="1"/>
</dbReference>
<dbReference type="CDD" id="cd07437">
    <property type="entry name" value="PHP_HisPPase_Ycdx_like"/>
    <property type="match status" value="1"/>
</dbReference>
<dbReference type="SUPFAM" id="SSF89550">
    <property type="entry name" value="PHP domain-like"/>
    <property type="match status" value="1"/>
</dbReference>
<dbReference type="InterPro" id="IPR004013">
    <property type="entry name" value="PHP_dom"/>
</dbReference>
<dbReference type="KEGG" id="hprf:HLPR_04350"/>